<reference evidence="13 14" key="1">
    <citation type="submission" date="2020-03" db="EMBL/GenBank/DDBJ databases">
        <title>Genomic Encyclopedia of Type Strains, Phase IV (KMG-IV): sequencing the most valuable type-strain genomes for metagenomic binning, comparative biology and taxonomic classification.</title>
        <authorList>
            <person name="Goeker M."/>
        </authorList>
    </citation>
    <scope>NUCLEOTIDE SEQUENCE [LARGE SCALE GENOMIC DNA]</scope>
    <source>
        <strain evidence="13 14">DSM 7225</strain>
    </source>
</reference>
<dbReference type="InterPro" id="IPR012910">
    <property type="entry name" value="Plug_dom"/>
</dbReference>
<evidence type="ECO:0000256" key="6">
    <source>
        <dbReference type="ARBA" id="ARBA00023136"/>
    </source>
</evidence>
<evidence type="ECO:0000313" key="13">
    <source>
        <dbReference type="EMBL" id="NJB99131.1"/>
    </source>
</evidence>
<dbReference type="SUPFAM" id="SSF56935">
    <property type="entry name" value="Porins"/>
    <property type="match status" value="1"/>
</dbReference>
<evidence type="ECO:0000313" key="14">
    <source>
        <dbReference type="Proteomes" id="UP000531251"/>
    </source>
</evidence>
<keyword evidence="3 8" id="KW-1134">Transmembrane beta strand</keyword>
<evidence type="ECO:0000256" key="1">
    <source>
        <dbReference type="ARBA" id="ARBA00004571"/>
    </source>
</evidence>
<keyword evidence="14" id="KW-1185">Reference proteome</keyword>
<dbReference type="GO" id="GO:0015344">
    <property type="term" value="F:siderophore uptake transmembrane transporter activity"/>
    <property type="evidence" value="ECO:0007669"/>
    <property type="project" value="TreeGrafter"/>
</dbReference>
<organism evidence="13 14">
    <name type="scientific">Sphingomonas trueperi</name>
    <dbReference type="NCBI Taxonomy" id="53317"/>
    <lineage>
        <taxon>Bacteria</taxon>
        <taxon>Pseudomonadati</taxon>
        <taxon>Pseudomonadota</taxon>
        <taxon>Alphaproteobacteria</taxon>
        <taxon>Sphingomonadales</taxon>
        <taxon>Sphingomonadaceae</taxon>
        <taxon>Sphingomonas</taxon>
    </lineage>
</organism>
<dbReference type="PANTHER" id="PTHR30069:SF37">
    <property type="entry name" value="FERRIC VIBRIOBACTIN RECEPTOR VIUA"/>
    <property type="match status" value="1"/>
</dbReference>
<dbReference type="GO" id="GO:0009279">
    <property type="term" value="C:cell outer membrane"/>
    <property type="evidence" value="ECO:0007669"/>
    <property type="project" value="UniProtKB-SubCell"/>
</dbReference>
<evidence type="ECO:0000256" key="10">
    <source>
        <dbReference type="SAM" id="SignalP"/>
    </source>
</evidence>
<feature type="signal peptide" evidence="10">
    <location>
        <begin position="1"/>
        <end position="20"/>
    </location>
</feature>
<keyword evidence="5 9" id="KW-0798">TonB box</keyword>
<feature type="chain" id="PRO_5030559435" evidence="10">
    <location>
        <begin position="21"/>
        <end position="688"/>
    </location>
</feature>
<evidence type="ECO:0000259" key="11">
    <source>
        <dbReference type="Pfam" id="PF00593"/>
    </source>
</evidence>
<dbReference type="EMBL" id="JAATJB010000012">
    <property type="protein sequence ID" value="NJB99131.1"/>
    <property type="molecule type" value="Genomic_DNA"/>
</dbReference>
<dbReference type="PROSITE" id="PS52016">
    <property type="entry name" value="TONB_DEPENDENT_REC_3"/>
    <property type="match status" value="1"/>
</dbReference>
<name>A0A7X5Y132_9SPHN</name>
<evidence type="ECO:0000256" key="5">
    <source>
        <dbReference type="ARBA" id="ARBA00023077"/>
    </source>
</evidence>
<dbReference type="InterPro" id="IPR036942">
    <property type="entry name" value="Beta-barrel_TonB_sf"/>
</dbReference>
<dbReference type="Pfam" id="PF00593">
    <property type="entry name" value="TonB_dep_Rec_b-barrel"/>
    <property type="match status" value="1"/>
</dbReference>
<evidence type="ECO:0000256" key="2">
    <source>
        <dbReference type="ARBA" id="ARBA00022448"/>
    </source>
</evidence>
<dbReference type="PANTHER" id="PTHR30069">
    <property type="entry name" value="TONB-DEPENDENT OUTER MEMBRANE RECEPTOR"/>
    <property type="match status" value="1"/>
</dbReference>
<dbReference type="InterPro" id="IPR039426">
    <property type="entry name" value="TonB-dep_rcpt-like"/>
</dbReference>
<dbReference type="RefSeq" id="WP_125975951.1">
    <property type="nucleotide sequence ID" value="NZ_BAAADY010000015.1"/>
</dbReference>
<proteinExistence type="inferred from homology"/>
<accession>A0A7X5Y132</accession>
<keyword evidence="10" id="KW-0732">Signal</keyword>
<comment type="similarity">
    <text evidence="8 9">Belongs to the TonB-dependent receptor family.</text>
</comment>
<dbReference type="AlphaFoldDB" id="A0A7X5Y132"/>
<evidence type="ECO:0000256" key="4">
    <source>
        <dbReference type="ARBA" id="ARBA00022692"/>
    </source>
</evidence>
<dbReference type="Gene3D" id="2.40.170.20">
    <property type="entry name" value="TonB-dependent receptor, beta-barrel domain"/>
    <property type="match status" value="1"/>
</dbReference>
<evidence type="ECO:0000256" key="3">
    <source>
        <dbReference type="ARBA" id="ARBA00022452"/>
    </source>
</evidence>
<comment type="subcellular location">
    <subcellularLocation>
        <location evidence="1 8">Cell outer membrane</location>
        <topology evidence="1 8">Multi-pass membrane protein</topology>
    </subcellularLocation>
</comment>
<dbReference type="GO" id="GO:0044718">
    <property type="term" value="P:siderophore transmembrane transport"/>
    <property type="evidence" value="ECO:0007669"/>
    <property type="project" value="TreeGrafter"/>
</dbReference>
<dbReference type="InterPro" id="IPR037066">
    <property type="entry name" value="Plug_dom_sf"/>
</dbReference>
<keyword evidence="4 8" id="KW-0812">Transmembrane</keyword>
<evidence type="ECO:0000256" key="9">
    <source>
        <dbReference type="RuleBase" id="RU003357"/>
    </source>
</evidence>
<protein>
    <submittedName>
        <fullName evidence="13">Outer membrane receptor protein involved in Fe transport</fullName>
    </submittedName>
</protein>
<evidence type="ECO:0000259" key="12">
    <source>
        <dbReference type="Pfam" id="PF07715"/>
    </source>
</evidence>
<keyword evidence="7 8" id="KW-0998">Cell outer membrane</keyword>
<dbReference type="InterPro" id="IPR000531">
    <property type="entry name" value="Beta-barrel_TonB"/>
</dbReference>
<keyword evidence="6 8" id="KW-0472">Membrane</keyword>
<feature type="domain" description="TonB-dependent receptor-like beta-barrel" evidence="11">
    <location>
        <begin position="245"/>
        <end position="656"/>
    </location>
</feature>
<feature type="domain" description="TonB-dependent receptor plug" evidence="12">
    <location>
        <begin position="41"/>
        <end position="152"/>
    </location>
</feature>
<dbReference type="Gene3D" id="2.170.130.10">
    <property type="entry name" value="TonB-dependent receptor, plug domain"/>
    <property type="match status" value="1"/>
</dbReference>
<dbReference type="Pfam" id="PF07715">
    <property type="entry name" value="Plug"/>
    <property type="match status" value="1"/>
</dbReference>
<sequence length="688" mass="71679">MLEKLGCAVAALCVAAPAVAQDRSQDEIVVTGRGLDVPPGDAAYAVVTIDRARLADTASNRIEDVLADVAGLAQFRRSTSTSAHPTSQGITLRGLGGNASSRALLLLDGVPQTDPFGGWVPFPAYMPGRLAGVRVTRGGGSGFAGPGALAGTVELESGSPTELGSLNLGAFYGSRNSVDANAVAAVPVSGGFFTVAAQYGRSDGFVPIVKPGRVDRAAPYEQASVAVRGVTDIGGGTELQTNLSGFTDQRDRGTAFTGVLSKGADASVRLVHRGNGQKGEWGWSALAYLQVRQFESGFASISAARDTVSPVVQQEVPATGIGGRIEVAPPVGGGVTLRLGGDLRRVSGETRELYTFVGTSPTRRRIAGGASLTTGGFANASYTSGGWTLDAGGRLDHWTIHDGSLFEAPLAAGPVLTDTRYSNRHGWEPTGRLGAAYAMGPVTLRAAGYRGWRLPTLNELYRPFRAGADATAANSGLDPERLWGGEVGVDLRPVPDLVFRATGYLNRLDGAIANVTLSRGPGTFPGVGFVSAAGAYRQRQNLEAVEAKGIELDGHWTLGAWSLAGSWAYADSRVHASGAATSLDGLRPAQTPRFQGSATLAWRAALANASVTARYAGARFEDDQNSAELDSAWTVDATLGVPVTRALRIEGRAENLFDAEVQAGISGGNVIERATPRTLWIGLRYAMR</sequence>
<dbReference type="Proteomes" id="UP000531251">
    <property type="component" value="Unassembled WGS sequence"/>
</dbReference>
<keyword evidence="13" id="KW-0675">Receptor</keyword>
<evidence type="ECO:0000256" key="7">
    <source>
        <dbReference type="ARBA" id="ARBA00023237"/>
    </source>
</evidence>
<comment type="caution">
    <text evidence="13">The sequence shown here is derived from an EMBL/GenBank/DDBJ whole genome shotgun (WGS) entry which is preliminary data.</text>
</comment>
<gene>
    <name evidence="13" type="ORF">GGR89_003471</name>
</gene>
<evidence type="ECO:0000256" key="8">
    <source>
        <dbReference type="PROSITE-ProRule" id="PRU01360"/>
    </source>
</evidence>
<keyword evidence="2 8" id="KW-0813">Transport</keyword>